<evidence type="ECO:0000259" key="3">
    <source>
        <dbReference type="Pfam" id="PF13485"/>
    </source>
</evidence>
<dbReference type="InterPro" id="IPR011042">
    <property type="entry name" value="6-blade_b-propeller_TolB-like"/>
</dbReference>
<keyword evidence="2" id="KW-0732">Signal</keyword>
<name>B3QRX6_CHLT3</name>
<feature type="domain" description="Peptidase MA-like" evidence="3">
    <location>
        <begin position="184"/>
        <end position="302"/>
    </location>
</feature>
<sequence>MKLRVIVQRLFVGLFFLLAVSFSRSASAQPEAYNHPELEWRTITTPHFTVSYHEGAERSARVAANIAEDVYGPITSLYNHDPGVVNIIIKDTDDYSNGGAYFFENKIEIWAPALEFPMRGQHNWLRNVITHEYTHIVTLTAAMKFGTTFPAGYLQIFGYEQVRRPDVLYGFPNVLVSYPVAGISFPFWLAEGVAQYQRPEFRYDTWDSHRDMILRALVLDDKLFDLPALSNYASKKGIEYEFTYNSGYALTHYLAAKYGEDKLDSLCKTLADLTVLDASDALEIVYEKPAEAIYQEWKNDLKQDYLARTQKVRANLQEGRVVAKVGYLNTNPLFSADGKSLFYTSNLGADFSAQSLVMSDVEKDSIFSKTTASSNALHKTTLAELPVDVHAGGTCKVCGHHFSPNRDVLNGGVGSRLQLSADGNTLFYSKYTGTSFKIQKFNDLFTFDLEKKEETRLTYQQRLETPVFSPDGKRFVARTEKDGTANLIEGLFSADTAAQHLQKLTQYENGEQVFTPVYSADGSRIFFALGVRNQRRLMQLVRKTGEVKPLFDATESQNAELPVDDRDPALSPDGHFLYFASDRSGIFNIYRLNFETGKTEQLTNVLGGAFMPSVDSAGHLAYATFTSDGYKIAVMNAPKPLEQADANYVARNPVRPFGEPQHRLSPSTETLPSEPALPLMADRSEPQRLSRYDDTALKEYPEKEYEMIFSSPLVMPIVRFDAYAKSQGSFLKDAWRAAKFGAAVFSQEALGKLSIGGALTIAPGSSVSGGASGVAGLFELERDAFLSLEYSDQNILPAAMLPKLTLDIYHQTRNVENAGTFKEGIDSTTFNVFYKLTEYDLSLDFRVPMEHWLFQASQFRLTGIYSTYSSKIGAFFWEPLGQTVTASSDDYFIGKAVSFLWKMDLRARTADRAINPIGFRSAIRFDYESSKLQDDVELTDAGTVIPAYKTYNIPRLTADLHFNLPMPIRKHTFNVRSYSALNFTGGNTDFFFHNFISGLLGMRGYEYYAIGGEKATFLHAEYRFPLVENINVQFLQFYFDKVYLSGYFDMGAAWSVGGMPSVENWRKDVGLELRLEAPSYYVFPTRVFLSATYGLDKFKVALQDEFYTNDGRDYVTYGGSWMIHFGMLFEFDLLLDAAKHSFRSILY</sequence>
<dbReference type="Proteomes" id="UP000001208">
    <property type="component" value="Chromosome"/>
</dbReference>
<dbReference type="Pfam" id="PF07676">
    <property type="entry name" value="PD40"/>
    <property type="match status" value="2"/>
</dbReference>
<dbReference type="InterPro" id="IPR039568">
    <property type="entry name" value="Peptidase_MA-like_dom"/>
</dbReference>
<evidence type="ECO:0000256" key="1">
    <source>
        <dbReference type="ARBA" id="ARBA00009820"/>
    </source>
</evidence>
<dbReference type="PANTHER" id="PTHR36842:SF1">
    <property type="entry name" value="PROTEIN TOLB"/>
    <property type="match status" value="1"/>
</dbReference>
<protein>
    <submittedName>
        <fullName evidence="4">WD40 domain protein beta Propeller</fullName>
    </submittedName>
</protein>
<evidence type="ECO:0000313" key="5">
    <source>
        <dbReference type="Proteomes" id="UP000001208"/>
    </source>
</evidence>
<dbReference type="eggNOG" id="COG4775">
    <property type="taxonomic scope" value="Bacteria"/>
</dbReference>
<dbReference type="InterPro" id="IPR011659">
    <property type="entry name" value="WD40"/>
</dbReference>
<dbReference type="HOGENOM" id="CLU_295748_0_0_10"/>
<dbReference type="SUPFAM" id="SSF69304">
    <property type="entry name" value="Tricorn protease N-terminal domain"/>
    <property type="match status" value="1"/>
</dbReference>
<gene>
    <name evidence="4" type="ordered locus">Ctha_1470</name>
</gene>
<dbReference type="PANTHER" id="PTHR36842">
    <property type="entry name" value="PROTEIN TOLB HOMOLOG"/>
    <property type="match status" value="1"/>
</dbReference>
<dbReference type="eggNOG" id="COG0823">
    <property type="taxonomic scope" value="Bacteria"/>
</dbReference>
<organism evidence="4 5">
    <name type="scientific">Chloroherpeton thalassium (strain ATCC 35110 / GB-78)</name>
    <dbReference type="NCBI Taxonomy" id="517418"/>
    <lineage>
        <taxon>Bacteria</taxon>
        <taxon>Pseudomonadati</taxon>
        <taxon>Chlorobiota</taxon>
        <taxon>Chlorobiia</taxon>
        <taxon>Chlorobiales</taxon>
        <taxon>Chloroherpetonaceae</taxon>
        <taxon>Chloroherpeton</taxon>
    </lineage>
</organism>
<dbReference type="KEGG" id="cts:Ctha_1470"/>
<dbReference type="Gene3D" id="2.120.10.30">
    <property type="entry name" value="TolB, C-terminal domain"/>
    <property type="match status" value="2"/>
</dbReference>
<reference evidence="4 5" key="1">
    <citation type="submission" date="2008-06" db="EMBL/GenBank/DDBJ databases">
        <title>Complete sequence of Chloroherpeton thalassium ATCC 35110.</title>
        <authorList>
            <consortium name="US DOE Joint Genome Institute"/>
            <person name="Lucas S."/>
            <person name="Copeland A."/>
            <person name="Lapidus A."/>
            <person name="Glavina del Rio T."/>
            <person name="Dalin E."/>
            <person name="Tice H."/>
            <person name="Bruce D."/>
            <person name="Goodwin L."/>
            <person name="Pitluck S."/>
            <person name="Schmutz J."/>
            <person name="Larimer F."/>
            <person name="Land M."/>
            <person name="Hauser L."/>
            <person name="Kyrpides N."/>
            <person name="Mikhailova N."/>
            <person name="Liu Z."/>
            <person name="Li T."/>
            <person name="Zhao F."/>
            <person name="Overmann J."/>
            <person name="Bryant D.A."/>
            <person name="Richardson P."/>
        </authorList>
    </citation>
    <scope>NUCLEOTIDE SEQUENCE [LARGE SCALE GENOMIC DNA]</scope>
    <source>
        <strain evidence="5">ATCC 35110 / GB-78</strain>
    </source>
</reference>
<dbReference type="AlphaFoldDB" id="B3QRX6"/>
<feature type="chain" id="PRO_5002795693" evidence="2">
    <location>
        <begin position="29"/>
        <end position="1147"/>
    </location>
</feature>
<dbReference type="OrthoDB" id="9799878at2"/>
<evidence type="ECO:0000313" key="4">
    <source>
        <dbReference type="EMBL" id="ACF13929.1"/>
    </source>
</evidence>
<feature type="signal peptide" evidence="2">
    <location>
        <begin position="1"/>
        <end position="28"/>
    </location>
</feature>
<evidence type="ECO:0000256" key="2">
    <source>
        <dbReference type="SAM" id="SignalP"/>
    </source>
</evidence>
<accession>B3QRX6</accession>
<dbReference type="RefSeq" id="WP_012500013.1">
    <property type="nucleotide sequence ID" value="NC_011026.1"/>
</dbReference>
<dbReference type="Gene3D" id="2.40.160.50">
    <property type="entry name" value="membrane protein fhac: a member of the omp85/tpsb transporter family"/>
    <property type="match status" value="1"/>
</dbReference>
<dbReference type="STRING" id="517418.Ctha_1470"/>
<keyword evidence="5" id="KW-1185">Reference proteome</keyword>
<dbReference type="Pfam" id="PF13485">
    <property type="entry name" value="Peptidase_MA_2"/>
    <property type="match status" value="1"/>
</dbReference>
<comment type="similarity">
    <text evidence="1">Belongs to the TolB family.</text>
</comment>
<dbReference type="EMBL" id="CP001100">
    <property type="protein sequence ID" value="ACF13929.1"/>
    <property type="molecule type" value="Genomic_DNA"/>
</dbReference>
<proteinExistence type="inferred from homology"/>